<evidence type="ECO:0000256" key="1">
    <source>
        <dbReference type="ARBA" id="ARBA00022485"/>
    </source>
</evidence>
<keyword evidence="3" id="KW-0227">DNA damage</keyword>
<evidence type="ECO:0000256" key="7">
    <source>
        <dbReference type="ARBA" id="ARBA00023204"/>
    </source>
</evidence>
<dbReference type="InterPro" id="IPR036895">
    <property type="entry name" value="Uracil-DNA_glycosylase-like_sf"/>
</dbReference>
<dbReference type="EC" id="3.2.2.27" evidence="9"/>
<evidence type="ECO:0000256" key="4">
    <source>
        <dbReference type="ARBA" id="ARBA00022801"/>
    </source>
</evidence>
<keyword evidence="7" id="KW-0234">DNA repair</keyword>
<dbReference type="PANTHER" id="PTHR33693:SF1">
    <property type="entry name" value="TYPE-4 URACIL-DNA GLYCOSYLASE"/>
    <property type="match status" value="1"/>
</dbReference>
<evidence type="ECO:0000313" key="9">
    <source>
        <dbReference type="EMBL" id="VAX40305.1"/>
    </source>
</evidence>
<sequence>DYIVCWGSVAARKLLSTKTPIGKMRQQFFDYGRAKVACTYHPAYLLRNPPAKKEVWADMKWLMKDMGVKL</sequence>
<evidence type="ECO:0000256" key="2">
    <source>
        <dbReference type="ARBA" id="ARBA00022723"/>
    </source>
</evidence>
<feature type="domain" description="Uracil-DNA glycosylase-like" evidence="8">
    <location>
        <begin position="2"/>
        <end position="60"/>
    </location>
</feature>
<dbReference type="SUPFAM" id="SSF52141">
    <property type="entry name" value="Uracil-DNA glycosylase-like"/>
    <property type="match status" value="1"/>
</dbReference>
<name>A0A3B1E3M4_9ZZZZ</name>
<dbReference type="InterPro" id="IPR051536">
    <property type="entry name" value="UDG_Type-4/5"/>
</dbReference>
<dbReference type="GO" id="GO:0004844">
    <property type="term" value="F:uracil DNA N-glycosylase activity"/>
    <property type="evidence" value="ECO:0007669"/>
    <property type="project" value="UniProtKB-EC"/>
</dbReference>
<dbReference type="Pfam" id="PF03167">
    <property type="entry name" value="UDG"/>
    <property type="match status" value="1"/>
</dbReference>
<evidence type="ECO:0000259" key="8">
    <source>
        <dbReference type="Pfam" id="PF03167"/>
    </source>
</evidence>
<reference evidence="9" key="1">
    <citation type="submission" date="2018-06" db="EMBL/GenBank/DDBJ databases">
        <authorList>
            <person name="Zhirakovskaya E."/>
        </authorList>
    </citation>
    <scope>NUCLEOTIDE SEQUENCE</scope>
</reference>
<dbReference type="PANTHER" id="PTHR33693">
    <property type="entry name" value="TYPE-5 URACIL-DNA GLYCOSYLASE"/>
    <property type="match status" value="1"/>
</dbReference>
<feature type="non-terminal residue" evidence="9">
    <location>
        <position position="1"/>
    </location>
</feature>
<dbReference type="InterPro" id="IPR005122">
    <property type="entry name" value="Uracil-DNA_glycosylase-like"/>
</dbReference>
<evidence type="ECO:0000256" key="6">
    <source>
        <dbReference type="ARBA" id="ARBA00023014"/>
    </source>
</evidence>
<dbReference type="Gene3D" id="3.40.470.10">
    <property type="entry name" value="Uracil-DNA glycosylase-like domain"/>
    <property type="match status" value="1"/>
</dbReference>
<keyword evidence="9" id="KW-0326">Glycosidase</keyword>
<protein>
    <submittedName>
        <fullName evidence="9">Uracil-DNA glycosylase, family 4</fullName>
        <ecNumber evidence="9">3.2.2.27</ecNumber>
    </submittedName>
</protein>
<evidence type="ECO:0000256" key="3">
    <source>
        <dbReference type="ARBA" id="ARBA00022763"/>
    </source>
</evidence>
<dbReference type="AlphaFoldDB" id="A0A3B1E3M4"/>
<keyword evidence="5" id="KW-0408">Iron</keyword>
<dbReference type="EMBL" id="UOGL01000424">
    <property type="protein sequence ID" value="VAX40305.1"/>
    <property type="molecule type" value="Genomic_DNA"/>
</dbReference>
<evidence type="ECO:0000256" key="5">
    <source>
        <dbReference type="ARBA" id="ARBA00023004"/>
    </source>
</evidence>
<gene>
    <name evidence="9" type="ORF">MNBD_PLANCTO02-1255</name>
</gene>
<proteinExistence type="predicted"/>
<dbReference type="GO" id="GO:0051539">
    <property type="term" value="F:4 iron, 4 sulfur cluster binding"/>
    <property type="evidence" value="ECO:0007669"/>
    <property type="project" value="UniProtKB-KW"/>
</dbReference>
<dbReference type="GO" id="GO:0046872">
    <property type="term" value="F:metal ion binding"/>
    <property type="evidence" value="ECO:0007669"/>
    <property type="project" value="UniProtKB-KW"/>
</dbReference>
<dbReference type="GO" id="GO:0006281">
    <property type="term" value="P:DNA repair"/>
    <property type="evidence" value="ECO:0007669"/>
    <property type="project" value="UniProtKB-KW"/>
</dbReference>
<organism evidence="9">
    <name type="scientific">hydrothermal vent metagenome</name>
    <dbReference type="NCBI Taxonomy" id="652676"/>
    <lineage>
        <taxon>unclassified sequences</taxon>
        <taxon>metagenomes</taxon>
        <taxon>ecological metagenomes</taxon>
    </lineage>
</organism>
<keyword evidence="2" id="KW-0479">Metal-binding</keyword>
<keyword evidence="6" id="KW-0411">Iron-sulfur</keyword>
<keyword evidence="1" id="KW-0004">4Fe-4S</keyword>
<accession>A0A3B1E3M4</accession>
<keyword evidence="4 9" id="KW-0378">Hydrolase</keyword>